<sequence>MTIKKKVTISLIMILILSSSICFLLYKRNYNLKYKNINFKSMKVIDYIKSADEASKGKLQVNWKQMAALDAVRYKNNLSESTEESRLDLANMFLEENKGEFKVKNSNYRIISMDEVMTKLEFKEKEKERANKYLKDLEYRGLLKEELDKDSVQTDFINSIKEGAIEGYTRYGIFPSVTIAQAILESGWGKSDLTVKANNLFGIKADKGWKGEKVSMKTSEYNNQIITDNFRVYKSINDSITDHREFLYNNPRYSKAGVFQATHYIEQAQAIEKGGYSTVENHKGEKVYSDLLITLIRDYNLQLVDYEVEMKYLKGEIR</sequence>
<feature type="domain" description="Mannosyl-glycoprotein endo-beta-N-acetylglucosamidase-like" evidence="4">
    <location>
        <begin position="144"/>
        <end position="307"/>
    </location>
</feature>
<dbReference type="Pfam" id="PF01832">
    <property type="entry name" value="Glucosaminidase"/>
    <property type="match status" value="1"/>
</dbReference>
<keyword evidence="3" id="KW-1133">Transmembrane helix</keyword>
<dbReference type="InterPro" id="IPR051056">
    <property type="entry name" value="Glycosyl_Hydrolase_73"/>
</dbReference>
<reference evidence="5 6" key="1">
    <citation type="submission" date="2021-06" db="EMBL/GenBank/DDBJ databases">
        <authorList>
            <person name="Sun Q."/>
            <person name="Li D."/>
        </authorList>
    </citation>
    <scope>NUCLEOTIDE SEQUENCE [LARGE SCALE GENOMIC DNA]</scope>
    <source>
        <strain evidence="5 6">MSJ-4</strain>
    </source>
</reference>
<evidence type="ECO:0000256" key="2">
    <source>
        <dbReference type="SAM" id="Coils"/>
    </source>
</evidence>
<dbReference type="PANTHER" id="PTHR33308:SF9">
    <property type="entry name" value="PEPTIDOGLYCAN HYDROLASE FLGJ"/>
    <property type="match status" value="1"/>
</dbReference>
<dbReference type="SMART" id="SM00047">
    <property type="entry name" value="LYZ2"/>
    <property type="match status" value="1"/>
</dbReference>
<dbReference type="PANTHER" id="PTHR33308">
    <property type="entry name" value="PEPTIDOGLYCAN HYDROLASE FLGJ"/>
    <property type="match status" value="1"/>
</dbReference>
<organism evidence="5 6">
    <name type="scientific">Clostridium simiarum</name>
    <dbReference type="NCBI Taxonomy" id="2841506"/>
    <lineage>
        <taxon>Bacteria</taxon>
        <taxon>Bacillati</taxon>
        <taxon>Bacillota</taxon>
        <taxon>Clostridia</taxon>
        <taxon>Eubacteriales</taxon>
        <taxon>Clostridiaceae</taxon>
        <taxon>Clostridium</taxon>
    </lineage>
</organism>
<keyword evidence="2" id="KW-0175">Coiled coil</keyword>
<feature type="transmembrane region" description="Helical" evidence="3">
    <location>
        <begin position="7"/>
        <end position="26"/>
    </location>
</feature>
<keyword evidence="3" id="KW-0812">Transmembrane</keyword>
<keyword evidence="6" id="KW-1185">Reference proteome</keyword>
<evidence type="ECO:0000313" key="6">
    <source>
        <dbReference type="Proteomes" id="UP000736583"/>
    </source>
</evidence>
<evidence type="ECO:0000313" key="5">
    <source>
        <dbReference type="EMBL" id="MBU5591435.1"/>
    </source>
</evidence>
<evidence type="ECO:0000256" key="3">
    <source>
        <dbReference type="SAM" id="Phobius"/>
    </source>
</evidence>
<feature type="coiled-coil region" evidence="2">
    <location>
        <begin position="113"/>
        <end position="140"/>
    </location>
</feature>
<comment type="caution">
    <text evidence="5">The sequence shown here is derived from an EMBL/GenBank/DDBJ whole genome shotgun (WGS) entry which is preliminary data.</text>
</comment>
<dbReference type="RefSeq" id="WP_216456408.1">
    <property type="nucleotide sequence ID" value="NZ_JAHLQL010000001.1"/>
</dbReference>
<name>A0ABS6EYY9_9CLOT</name>
<dbReference type="Proteomes" id="UP000736583">
    <property type="component" value="Unassembled WGS sequence"/>
</dbReference>
<dbReference type="InterPro" id="IPR002901">
    <property type="entry name" value="MGlyc_endo_b_GlcNAc-like_dom"/>
</dbReference>
<keyword evidence="1" id="KW-0378">Hydrolase</keyword>
<evidence type="ECO:0000256" key="1">
    <source>
        <dbReference type="ARBA" id="ARBA00022801"/>
    </source>
</evidence>
<keyword evidence="3" id="KW-0472">Membrane</keyword>
<evidence type="ECO:0000259" key="4">
    <source>
        <dbReference type="SMART" id="SM00047"/>
    </source>
</evidence>
<protein>
    <submittedName>
        <fullName evidence="5">Glucosaminidase domain-containing protein</fullName>
    </submittedName>
</protein>
<dbReference type="EMBL" id="JAHLQL010000001">
    <property type="protein sequence ID" value="MBU5591435.1"/>
    <property type="molecule type" value="Genomic_DNA"/>
</dbReference>
<gene>
    <name evidence="5" type="ORF">KQI89_06640</name>
</gene>
<accession>A0ABS6EYY9</accession>
<proteinExistence type="predicted"/>